<dbReference type="EMBL" id="LCWV01000010">
    <property type="protein sequence ID" value="PWI70004.1"/>
    <property type="molecule type" value="Genomic_DNA"/>
</dbReference>
<organism evidence="2 3">
    <name type="scientific">Purpureocillium lilacinum</name>
    <name type="common">Paecilomyces lilacinus</name>
    <dbReference type="NCBI Taxonomy" id="33203"/>
    <lineage>
        <taxon>Eukaryota</taxon>
        <taxon>Fungi</taxon>
        <taxon>Dikarya</taxon>
        <taxon>Ascomycota</taxon>
        <taxon>Pezizomycotina</taxon>
        <taxon>Sordariomycetes</taxon>
        <taxon>Hypocreomycetidae</taxon>
        <taxon>Hypocreales</taxon>
        <taxon>Ophiocordycipitaceae</taxon>
        <taxon>Purpureocillium</taxon>
    </lineage>
</organism>
<feature type="region of interest" description="Disordered" evidence="1">
    <location>
        <begin position="441"/>
        <end position="472"/>
    </location>
</feature>
<reference evidence="2 3" key="1">
    <citation type="journal article" date="2016" name="Front. Microbiol.">
        <title>Genome and transcriptome sequences reveal the specific parasitism of the nematophagous Purpureocillium lilacinum 36-1.</title>
        <authorList>
            <person name="Xie J."/>
            <person name="Li S."/>
            <person name="Mo C."/>
            <person name="Xiao X."/>
            <person name="Peng D."/>
            <person name="Wang G."/>
            <person name="Xiao Y."/>
        </authorList>
    </citation>
    <scope>NUCLEOTIDE SEQUENCE [LARGE SCALE GENOMIC DNA]</scope>
    <source>
        <strain evidence="2 3">36-1</strain>
    </source>
</reference>
<dbReference type="Proteomes" id="UP000245956">
    <property type="component" value="Unassembled WGS sequence"/>
</dbReference>
<gene>
    <name evidence="2" type="ORF">PCL_00148</name>
</gene>
<sequence>MNTNANAFWQNGNGMGEARGSGRGEHVEFVQLDGAAMPRPRAHHETERESYDTRSIPASSTGQCLACPDLPAVEPELGRPCAAPSMHMAFKAKPGPVAGNVFAFRGRQNESSVVYSALLSHRTARTSSHRTTSALRRAMPYEPLKTVLYGTVQSCTAPIGRACPTSSFTRITEQVADHVPTLHCGWVNLRHDVVMRDCVGRLASTRTASRALPPDQRSAGSMSSSRLRHLFTNEDPDMGWNLTYSVNRAQFAIEAPEGDGCRRQMIGDVSADDDARVGPGTLQKSPGCVRIPAMFRRVPLVQVRDWGGGGFAGVAARAAFLDARKHATVFQAPGCFELARVRPRRKSGVMRGGLVQRQEERAQSWPEQRAGLWLGLGPAGCDCQGCPEYWYAVQDYQGREGTAMRGSERTHRRKSFLRPGPRPPECCRFWQRWRGEAASTRRGRGCGEHRPQAARTKPSCNASPPGGRPSILGKARARFRADPTPLRQRVRAAPVVAHGFGSLDQAMKASQLRQGDPFAAASQDVPPRAAGSPDNKAPRADGALNGDETEATRVRDTKTLISRPGGQGGSLARTLVGSGRRTSPHRPVSTAPPSFNLAQAADSHPGPWAVRRVRLLLPAEACRDLAGFFPPRPRTAHGMNRVEAGASGVLVTRGCLFACSWGWLALRRSFLLASFLRPPPSFFPNAIVPSRSCGGQPCLVRLARTSPLSALTHSLTHSHFTSLLLASASASRRCRLPLHRGHWHSLLLIHHFSSFGAASEIWPLFDDPVSPPPKRRRTRVACDLQGKTLSSSAFASAAPRDALTQTPRKRRMFVLRSRSRNLQHRRGVEGPRSSRVEGMLRRLVYRIKLACVHNSGHRCPLSFIHLLSSSPSRPTPPCRTCSPQFVVRLFITFGPDIAATAPSITVTSAASVDHLAVPSETPGVSPVDDLGFKSVTASRLVSWPGWAFCAAQCLPHELAGLRADLWAQFFFAHRAISCVCAVFQRPQRQKPQHSFKGPPLTVLVALYIRIITFLSLHAPARLSFATDHEVADTAHTWTLHDRLAGSDRIRIGVASQTSSRE</sequence>
<dbReference type="AlphaFoldDB" id="A0A2U3E6A9"/>
<evidence type="ECO:0000313" key="2">
    <source>
        <dbReference type="EMBL" id="PWI70004.1"/>
    </source>
</evidence>
<protein>
    <submittedName>
        <fullName evidence="2">Uncharacterized protein</fullName>
    </submittedName>
</protein>
<comment type="caution">
    <text evidence="2">The sequence shown here is derived from an EMBL/GenBank/DDBJ whole genome shotgun (WGS) entry which is preliminary data.</text>
</comment>
<evidence type="ECO:0000256" key="1">
    <source>
        <dbReference type="SAM" id="MobiDB-lite"/>
    </source>
</evidence>
<feature type="compositionally biased region" description="Basic and acidic residues" evidence="1">
    <location>
        <begin position="43"/>
        <end position="52"/>
    </location>
</feature>
<proteinExistence type="predicted"/>
<feature type="region of interest" description="Disordered" evidence="1">
    <location>
        <begin position="516"/>
        <end position="550"/>
    </location>
</feature>
<feature type="region of interest" description="Disordered" evidence="1">
    <location>
        <begin position="36"/>
        <end position="57"/>
    </location>
</feature>
<evidence type="ECO:0000313" key="3">
    <source>
        <dbReference type="Proteomes" id="UP000245956"/>
    </source>
</evidence>
<feature type="compositionally biased region" description="Polar residues" evidence="1">
    <location>
        <begin position="1"/>
        <end position="12"/>
    </location>
</feature>
<name>A0A2U3E6A9_PURLI</name>
<feature type="region of interest" description="Disordered" evidence="1">
    <location>
        <begin position="1"/>
        <end position="23"/>
    </location>
</feature>
<accession>A0A2U3E6A9</accession>